<keyword evidence="1" id="KW-0732">Signal</keyword>
<dbReference type="Pfam" id="PF18942">
    <property type="entry name" value="DUF5689"/>
    <property type="match status" value="2"/>
</dbReference>
<evidence type="ECO:0000259" key="2">
    <source>
        <dbReference type="Pfam" id="PF18942"/>
    </source>
</evidence>
<sequence length="466" mass="49817">MKRIFSPILSFLLLASMAVNLSSCLKKDFDTPPDESSVDPHLKVTHTIAQLKSLPQTQIDSNVVISGIVCMDDRSGNYYKKIVIQDSTGGIEVLIDQTNLYTDYPVGRKIYIKCKGLSLGSYHGLSQLGNAPDAQGSLTMINGTTVGDYIVKATFPNKIKVDTLSYSDLKVPGQNVNRLNTLVAIRDVQFADADAGVPYAPPTATFNRSLATCSASGGIVVRSSNYANFQPILTPTGQGVIVGLYTRYDDAAQLIIRDTTDVRMYNPRCGNGATSLITIDSVRKLFTGGTVTLETYKITGVVISDKSTGNQQPQNLVLQQGDRGIVLRFTGTHTFNLGDSLTVNVTGGALAEYNSLLQISGLQTGAAFKSGTGTIVPRVTTIAQINSNFEAWESTLVKIANVTFPSGSYSGNKVISDGSGSITLYTIATATFANDNLPTGTKTITGITGQFGTTKQIQVRNLTDIQ</sequence>
<feature type="domain" description="DUF5689" evidence="2">
    <location>
        <begin position="275"/>
        <end position="465"/>
    </location>
</feature>
<evidence type="ECO:0000313" key="4">
    <source>
        <dbReference type="Proteomes" id="UP000323632"/>
    </source>
</evidence>
<feature type="chain" id="PRO_5024320400" description="DUF5689 domain-containing protein" evidence="1">
    <location>
        <begin position="22"/>
        <end position="466"/>
    </location>
</feature>
<dbReference type="Proteomes" id="UP000323632">
    <property type="component" value="Unassembled WGS sequence"/>
</dbReference>
<reference evidence="3 4" key="1">
    <citation type="submission" date="2019-09" db="EMBL/GenBank/DDBJ databases">
        <title>Genome sequence and assembly of Taibaiella sp.</title>
        <authorList>
            <person name="Chhetri G."/>
        </authorList>
    </citation>
    <scope>NUCLEOTIDE SEQUENCE [LARGE SCALE GENOMIC DNA]</scope>
    <source>
        <strain evidence="3 4">KVB11</strain>
    </source>
</reference>
<accession>A0A5M6CHM0</accession>
<organism evidence="3 4">
    <name type="scientific">Taibaiella lutea</name>
    <dbReference type="NCBI Taxonomy" id="2608001"/>
    <lineage>
        <taxon>Bacteria</taxon>
        <taxon>Pseudomonadati</taxon>
        <taxon>Bacteroidota</taxon>
        <taxon>Chitinophagia</taxon>
        <taxon>Chitinophagales</taxon>
        <taxon>Chitinophagaceae</taxon>
        <taxon>Taibaiella</taxon>
    </lineage>
</organism>
<dbReference type="RefSeq" id="WP_150032227.1">
    <property type="nucleotide sequence ID" value="NZ_VWSH01000002.1"/>
</dbReference>
<gene>
    <name evidence="3" type="ORF">F0919_07965</name>
</gene>
<feature type="domain" description="DUF5689" evidence="2">
    <location>
        <begin position="45"/>
        <end position="262"/>
    </location>
</feature>
<dbReference type="EMBL" id="VWSH01000002">
    <property type="protein sequence ID" value="KAA5534547.1"/>
    <property type="molecule type" value="Genomic_DNA"/>
</dbReference>
<keyword evidence="4" id="KW-1185">Reference proteome</keyword>
<proteinExistence type="predicted"/>
<protein>
    <recommendedName>
        <fullName evidence="2">DUF5689 domain-containing protein</fullName>
    </recommendedName>
</protein>
<dbReference type="AlphaFoldDB" id="A0A5M6CHM0"/>
<dbReference type="InterPro" id="IPR043744">
    <property type="entry name" value="DUF5689"/>
</dbReference>
<evidence type="ECO:0000256" key="1">
    <source>
        <dbReference type="SAM" id="SignalP"/>
    </source>
</evidence>
<feature type="signal peptide" evidence="1">
    <location>
        <begin position="1"/>
        <end position="21"/>
    </location>
</feature>
<evidence type="ECO:0000313" key="3">
    <source>
        <dbReference type="EMBL" id="KAA5534547.1"/>
    </source>
</evidence>
<name>A0A5M6CHM0_9BACT</name>
<comment type="caution">
    <text evidence="3">The sequence shown here is derived from an EMBL/GenBank/DDBJ whole genome shotgun (WGS) entry which is preliminary data.</text>
</comment>